<dbReference type="OrthoDB" id="853948at2"/>
<dbReference type="InterPro" id="IPR027417">
    <property type="entry name" value="P-loop_NTPase"/>
</dbReference>
<dbReference type="RefSeq" id="WP_086501257.1">
    <property type="nucleotide sequence ID" value="NZ_MSSV01000007.1"/>
</dbReference>
<dbReference type="Proteomes" id="UP000249115">
    <property type="component" value="Unassembled WGS sequence"/>
</dbReference>
<evidence type="ECO:0000313" key="1">
    <source>
        <dbReference type="EMBL" id="PZX59361.1"/>
    </source>
</evidence>
<evidence type="ECO:0000313" key="2">
    <source>
        <dbReference type="Proteomes" id="UP000249115"/>
    </source>
</evidence>
<proteinExistence type="predicted"/>
<name>A0A2W7RGQ8_9BACT</name>
<organism evidence="1 2">
    <name type="scientific">Algoriphagus ratkowskyi</name>
    <dbReference type="NCBI Taxonomy" id="57028"/>
    <lineage>
        <taxon>Bacteria</taxon>
        <taxon>Pseudomonadati</taxon>
        <taxon>Bacteroidota</taxon>
        <taxon>Cytophagia</taxon>
        <taxon>Cytophagales</taxon>
        <taxon>Cyclobacteriaceae</taxon>
        <taxon>Algoriphagus</taxon>
    </lineage>
</organism>
<gene>
    <name evidence="1" type="ORF">LV84_01392</name>
</gene>
<comment type="caution">
    <text evidence="1">The sequence shown here is derived from an EMBL/GenBank/DDBJ whole genome shotgun (WGS) entry which is preliminary data.</text>
</comment>
<accession>A0A2W7RGQ8</accession>
<dbReference type="SUPFAM" id="SSF52540">
    <property type="entry name" value="P-loop containing nucleoside triphosphate hydrolases"/>
    <property type="match status" value="1"/>
</dbReference>
<sequence length="714" mass="81463">MINIKSIKAVVTDTRERDFGFNFEFKPGLNILSGDNSSGKSTILSCIYYCLGMEQLASYGTADGLKECLKTSFKFDNENHGVFASHAELLLTNDKGHQATIRRVIRSAYNENTNLLSVQINDGDPEEKFIHAAGDTDHEHGFYRWLSDYSDITIPVFTDEDGTKIKILYLQQIFASSFVEQTKGWSDFFAQIPIFNTKKAKQKIVEYTLGLSGLTEEFELDKLKEKEKKYKFVWSNTIETFQAITAYYNLNTARLNETFTVELSPEKIQKLQLQTRLLDGKYASLTEILIMLERQVKEIVRKNTLVRSAKSGSSDLARKHAEISEKLQYLSSEYQSIQTEKINEEIKVKKYQFTANQLAKEIETLEGLHKLNELKSFQIGAVENCPVCNSSLLANPDISLKNIDKINGSKSLPFYKSEKNLYESYLKSSEDLIRRFQKTAAYYEERIGEVKDMLSILDHQLLEDARVPSRIDISEEMRLKFELEKMNKVNDLFTRFKSDLSELANKLALIRARKAELTQNSELDKSKVYAFQKAYVKFLSSFGYSTEILHRIYMSTDESNKLFPVVSVQEMLPQPIRLVSSASDFIRAQWAFYMTLLIMAKHHLGILVLDEPGQHAMRSSDLAQLLKVASNVKDRQIIVAISKEEKTKPSKLADGNIVEESQIDLLNILKESGLQEGVDYTMGMIDDHGRKDKCIQPLTLPPPISDLGETESDK</sequence>
<dbReference type="EMBL" id="QKZU01000004">
    <property type="protein sequence ID" value="PZX59361.1"/>
    <property type="molecule type" value="Genomic_DNA"/>
</dbReference>
<protein>
    <submittedName>
        <fullName evidence="1">Uncharacterized protein</fullName>
    </submittedName>
</protein>
<dbReference type="AlphaFoldDB" id="A0A2W7RGQ8"/>
<reference evidence="1 2" key="1">
    <citation type="submission" date="2018-06" db="EMBL/GenBank/DDBJ databases">
        <title>Genomic Encyclopedia of Archaeal and Bacterial Type Strains, Phase II (KMG-II): from individual species to whole genera.</title>
        <authorList>
            <person name="Goeker M."/>
        </authorList>
    </citation>
    <scope>NUCLEOTIDE SEQUENCE [LARGE SCALE GENOMIC DNA]</scope>
    <source>
        <strain evidence="1 2">DSM 22686</strain>
    </source>
</reference>
<dbReference type="Gene3D" id="3.40.50.300">
    <property type="entry name" value="P-loop containing nucleotide triphosphate hydrolases"/>
    <property type="match status" value="1"/>
</dbReference>